<organism evidence="1 2">
    <name type="scientific">Solanum verrucosum</name>
    <dbReference type="NCBI Taxonomy" id="315347"/>
    <lineage>
        <taxon>Eukaryota</taxon>
        <taxon>Viridiplantae</taxon>
        <taxon>Streptophyta</taxon>
        <taxon>Embryophyta</taxon>
        <taxon>Tracheophyta</taxon>
        <taxon>Spermatophyta</taxon>
        <taxon>Magnoliopsida</taxon>
        <taxon>eudicotyledons</taxon>
        <taxon>Gunneridae</taxon>
        <taxon>Pentapetalae</taxon>
        <taxon>asterids</taxon>
        <taxon>lamiids</taxon>
        <taxon>Solanales</taxon>
        <taxon>Solanaceae</taxon>
        <taxon>Solanoideae</taxon>
        <taxon>Solaneae</taxon>
        <taxon>Solanum</taxon>
    </lineage>
</organism>
<dbReference type="AlphaFoldDB" id="A0AAF0TYB0"/>
<dbReference type="Proteomes" id="UP001234989">
    <property type="component" value="Chromosome 7"/>
</dbReference>
<gene>
    <name evidence="1" type="ORF">MTR67_030264</name>
</gene>
<proteinExistence type="predicted"/>
<evidence type="ECO:0000313" key="1">
    <source>
        <dbReference type="EMBL" id="WMV36879.1"/>
    </source>
</evidence>
<protein>
    <submittedName>
        <fullName evidence="1">Uncharacterized protein</fullName>
    </submittedName>
</protein>
<reference evidence="1" key="1">
    <citation type="submission" date="2023-08" db="EMBL/GenBank/DDBJ databases">
        <title>A de novo genome assembly of Solanum verrucosum Schlechtendal, a Mexican diploid species geographically isolated from the other diploid A-genome species in potato relatives.</title>
        <authorList>
            <person name="Hosaka K."/>
        </authorList>
    </citation>
    <scope>NUCLEOTIDE SEQUENCE</scope>
    <source>
        <tissue evidence="1">Young leaves</tissue>
    </source>
</reference>
<sequence length="18" mass="2299">MELERLFQDISHDIWKHT</sequence>
<evidence type="ECO:0000313" key="2">
    <source>
        <dbReference type="Proteomes" id="UP001234989"/>
    </source>
</evidence>
<name>A0AAF0TYB0_SOLVR</name>
<accession>A0AAF0TYB0</accession>
<keyword evidence="2" id="KW-1185">Reference proteome</keyword>
<dbReference type="EMBL" id="CP133618">
    <property type="protein sequence ID" value="WMV36879.1"/>
    <property type="molecule type" value="Genomic_DNA"/>
</dbReference>